<evidence type="ECO:0000313" key="2">
    <source>
        <dbReference type="Proteomes" id="UP000799538"/>
    </source>
</evidence>
<gene>
    <name evidence="1" type="ORF">BDZ85DRAFT_254243</name>
</gene>
<dbReference type="SUPFAM" id="SSF53474">
    <property type="entry name" value="alpha/beta-Hydrolases"/>
    <property type="match status" value="1"/>
</dbReference>
<accession>A0A6A6GNR3</accession>
<reference evidence="2" key="1">
    <citation type="journal article" date="2020" name="Stud. Mycol.">
        <title>101 Dothideomycetes genomes: A test case for predicting lifestyles and emergence of pathogens.</title>
        <authorList>
            <person name="Haridas S."/>
            <person name="Albert R."/>
            <person name="Binder M."/>
            <person name="Bloem J."/>
            <person name="LaButti K."/>
            <person name="Salamov A."/>
            <person name="Andreopoulos B."/>
            <person name="Baker S."/>
            <person name="Barry K."/>
            <person name="Bills G."/>
            <person name="Bluhm B."/>
            <person name="Cannon C."/>
            <person name="Castanera R."/>
            <person name="Culley D."/>
            <person name="Daum C."/>
            <person name="Ezra D."/>
            <person name="Gonzalez J."/>
            <person name="Henrissat B."/>
            <person name="Kuo A."/>
            <person name="Liang C."/>
            <person name="Lipzen A."/>
            <person name="Lutzoni F."/>
            <person name="Magnuson J."/>
            <person name="Mondo S."/>
            <person name="Nolan M."/>
            <person name="Ohm R."/>
            <person name="Pangilinan J."/>
            <person name="Park H.-J."/>
            <person name="Ramirez L."/>
            <person name="Alfaro M."/>
            <person name="Sun H."/>
            <person name="Tritt A."/>
            <person name="Yoshinaga Y."/>
            <person name="Zwiers L.-H."/>
            <person name="Turgeon B."/>
            <person name="Goodwin S."/>
            <person name="Spatafora J."/>
            <person name="Crous P."/>
            <person name="Grigoriev I."/>
        </authorList>
    </citation>
    <scope>NUCLEOTIDE SEQUENCE [LARGE SCALE GENOMIC DNA]</scope>
    <source>
        <strain evidence="2">CECT 20119</strain>
    </source>
</reference>
<protein>
    <submittedName>
        <fullName evidence="1">Alpha/Beta hydrolase protein</fullName>
    </submittedName>
</protein>
<dbReference type="EMBL" id="ML992501">
    <property type="protein sequence ID" value="KAF2227392.1"/>
    <property type="molecule type" value="Genomic_DNA"/>
</dbReference>
<organism evidence="1 2">
    <name type="scientific">Elsinoe ampelina</name>
    <dbReference type="NCBI Taxonomy" id="302913"/>
    <lineage>
        <taxon>Eukaryota</taxon>
        <taxon>Fungi</taxon>
        <taxon>Dikarya</taxon>
        <taxon>Ascomycota</taxon>
        <taxon>Pezizomycotina</taxon>
        <taxon>Dothideomycetes</taxon>
        <taxon>Dothideomycetidae</taxon>
        <taxon>Myriangiales</taxon>
        <taxon>Elsinoaceae</taxon>
        <taxon>Elsinoe</taxon>
    </lineage>
</organism>
<dbReference type="OrthoDB" id="190201at2759"/>
<dbReference type="InterPro" id="IPR029058">
    <property type="entry name" value="AB_hydrolase_fold"/>
</dbReference>
<dbReference type="AlphaFoldDB" id="A0A6A6GNR3"/>
<dbReference type="Gene3D" id="3.40.50.1820">
    <property type="entry name" value="alpha/beta hydrolase"/>
    <property type="match status" value="1"/>
</dbReference>
<dbReference type="Proteomes" id="UP000799538">
    <property type="component" value="Unassembled WGS sequence"/>
</dbReference>
<proteinExistence type="predicted"/>
<name>A0A6A6GNR3_9PEZI</name>
<dbReference type="GO" id="GO:0016787">
    <property type="term" value="F:hydrolase activity"/>
    <property type="evidence" value="ECO:0007669"/>
    <property type="project" value="UniProtKB-KW"/>
</dbReference>
<keyword evidence="2" id="KW-1185">Reference proteome</keyword>
<keyword evidence="1" id="KW-0378">Hydrolase</keyword>
<evidence type="ECO:0000313" key="1">
    <source>
        <dbReference type="EMBL" id="KAF2227392.1"/>
    </source>
</evidence>
<sequence>MFERDLARGTEELVEQTVGRWLPGDEERSVRARELARGMTRGCGLEGYKACVGGIRAYDYTEELGRVRARTLVVVGSRDGAVGERGVNEDVARRTGGRFVWLEGAGHLPPIHMPEEFGRLVVEFLEEEG</sequence>